<gene>
    <name evidence="2" type="ORF">A9R00_01385</name>
</gene>
<reference evidence="3" key="1">
    <citation type="journal article" date="2017" name="Proc. Natl. Acad. Sci. U.S.A.">
        <title>Simulation of Deepwater Horizon oil plume reveals substrate specialization within a complex community of hydrocarbon degraders.</title>
        <authorList>
            <person name="Hu P."/>
            <person name="Dubinsky E.A."/>
            <person name="Probst A.J."/>
            <person name="Wang J."/>
            <person name="Sieber C.M.K."/>
            <person name="Tom L.M."/>
            <person name="Gardinali P."/>
            <person name="Banfield J.F."/>
            <person name="Atlas R.M."/>
            <person name="Andersen G.L."/>
        </authorList>
    </citation>
    <scope>NUCLEOTIDE SEQUENCE [LARGE SCALE GENOMIC DNA]</scope>
</reference>
<evidence type="ECO:0000256" key="1">
    <source>
        <dbReference type="SAM" id="Phobius"/>
    </source>
</evidence>
<organism evidence="2 3">
    <name type="scientific">Oleispira antarctica</name>
    <dbReference type="NCBI Taxonomy" id="188908"/>
    <lineage>
        <taxon>Bacteria</taxon>
        <taxon>Pseudomonadati</taxon>
        <taxon>Pseudomonadota</taxon>
        <taxon>Gammaproteobacteria</taxon>
        <taxon>Oceanospirillales</taxon>
        <taxon>Oceanospirillaceae</taxon>
        <taxon>Oleispira</taxon>
    </lineage>
</organism>
<keyword evidence="1" id="KW-1133">Transmembrane helix</keyword>
<evidence type="ECO:0008006" key="4">
    <source>
        <dbReference type="Google" id="ProtNLM"/>
    </source>
</evidence>
<accession>A0A1Y5HVL0</accession>
<dbReference type="AlphaFoldDB" id="A0A1Y5HVL0"/>
<evidence type="ECO:0000313" key="2">
    <source>
        <dbReference type="EMBL" id="OUS41341.1"/>
    </source>
</evidence>
<proteinExistence type="predicted"/>
<dbReference type="EMBL" id="MABE01000085">
    <property type="protein sequence ID" value="OUS41341.1"/>
    <property type="molecule type" value="Genomic_DNA"/>
</dbReference>
<keyword evidence="1" id="KW-0472">Membrane</keyword>
<name>A0A1Y5HVL0_OLEAN</name>
<keyword evidence="1" id="KW-0812">Transmembrane</keyword>
<dbReference type="Proteomes" id="UP000227088">
    <property type="component" value="Unassembled WGS sequence"/>
</dbReference>
<feature type="non-terminal residue" evidence="2">
    <location>
        <position position="1"/>
    </location>
</feature>
<comment type="caution">
    <text evidence="2">The sequence shown here is derived from an EMBL/GenBank/DDBJ whole genome shotgun (WGS) entry which is preliminary data.</text>
</comment>
<sequence>DEVLADFMAVPRSMTMQMHMFGAMYAPSNELTVGLMLPYIINDMKLAMDMPMSGGMGMTMRTNFETQSQGIGDLKAVALYSLFANDKHRVHLNMGLSLPTGSIDEKDETPMSMGNDIILPYPMQLGSGTYDVLPGVTYNGTQDSLSYGGQLSAVLRTFSNERDYRLGNRYQAQAWAALPIGQTVSLSVRGDYEQWGNIVGEDSDLNPMMVPTARKDLRAGKQFSTAVGVNVLLPAGNRIALEYEVPVYQDLDGPQLAADPMLTLGWQLVL</sequence>
<protein>
    <recommendedName>
        <fullName evidence="4">Alpha-amylase</fullName>
    </recommendedName>
</protein>
<evidence type="ECO:0000313" key="3">
    <source>
        <dbReference type="Proteomes" id="UP000227088"/>
    </source>
</evidence>
<feature type="transmembrane region" description="Helical" evidence="1">
    <location>
        <begin position="20"/>
        <end position="41"/>
    </location>
</feature>